<evidence type="ECO:0000256" key="2">
    <source>
        <dbReference type="ARBA" id="ARBA00022908"/>
    </source>
</evidence>
<dbReference type="InterPro" id="IPR002104">
    <property type="entry name" value="Integrase_catalytic"/>
</dbReference>
<organism evidence="6 7">
    <name type="scientific">Hydrogenophaga atypica</name>
    <dbReference type="NCBI Taxonomy" id="249409"/>
    <lineage>
        <taxon>Bacteria</taxon>
        <taxon>Pseudomonadati</taxon>
        <taxon>Pseudomonadota</taxon>
        <taxon>Betaproteobacteria</taxon>
        <taxon>Burkholderiales</taxon>
        <taxon>Comamonadaceae</taxon>
        <taxon>Hydrogenophaga</taxon>
    </lineage>
</organism>
<sequence length="357" mass="40443">MASIERRVAQDGTVSFRVKIRVKGHAPISASFRRKTDALKHATRVEADILAGRYKVVAEARRHTFADLCDEYIKQVLPLQPKSEDKKRLHLAYWRSKFGPMWLADITSAAIVQCRNELLAGFTKRKRLRTPATVVRYLATLSHVFSIAMRDWQWVEDNPVRKITKPREPRGRERFLSDAEREKLLVACRQSKSPVLYAVVVLAISTGMRRGEIMNLKWTDVDLQRGTILLRETKNDTSRCVPLIGHAKQLLEDLSKVRRIDTALIFPNLRGKGPVELKRPWDAAIDAAGLEDFRFHDLRHTAASYLAMNGATTVEIAAVLGHKTLDMVRRYSHLTNSHTAKVVGAMNDKIFGGAHHG</sequence>
<dbReference type="Gene3D" id="1.10.150.130">
    <property type="match status" value="1"/>
</dbReference>
<gene>
    <name evidence="6" type="ORF">ACFQPB_10500</name>
</gene>
<keyword evidence="2" id="KW-0229">DNA integration</keyword>
<dbReference type="EMBL" id="JBHTCA010000006">
    <property type="protein sequence ID" value="MFC7409292.1"/>
    <property type="molecule type" value="Genomic_DNA"/>
</dbReference>
<dbReference type="InterPro" id="IPR011010">
    <property type="entry name" value="DNA_brk_join_enz"/>
</dbReference>
<dbReference type="SUPFAM" id="SSF56349">
    <property type="entry name" value="DNA breaking-rejoining enzymes"/>
    <property type="match status" value="1"/>
</dbReference>
<dbReference type="PANTHER" id="PTHR30349">
    <property type="entry name" value="PHAGE INTEGRASE-RELATED"/>
    <property type="match status" value="1"/>
</dbReference>
<evidence type="ECO:0000256" key="4">
    <source>
        <dbReference type="ARBA" id="ARBA00023172"/>
    </source>
</evidence>
<proteinExistence type="inferred from homology"/>
<keyword evidence="7" id="KW-1185">Reference proteome</keyword>
<protein>
    <submittedName>
        <fullName evidence="6">Tyrosine-type recombinase/integrase</fullName>
    </submittedName>
</protein>
<dbReference type="Gene3D" id="1.10.443.10">
    <property type="entry name" value="Intergrase catalytic core"/>
    <property type="match status" value="1"/>
</dbReference>
<dbReference type="Proteomes" id="UP001596501">
    <property type="component" value="Unassembled WGS sequence"/>
</dbReference>
<keyword evidence="3" id="KW-0238">DNA-binding</keyword>
<accession>A0ABW2QKV4</accession>
<keyword evidence="4" id="KW-0233">DNA recombination</keyword>
<reference evidence="7" key="1">
    <citation type="journal article" date="2019" name="Int. J. Syst. Evol. Microbiol.">
        <title>The Global Catalogue of Microorganisms (GCM) 10K type strain sequencing project: providing services to taxonomists for standard genome sequencing and annotation.</title>
        <authorList>
            <consortium name="The Broad Institute Genomics Platform"/>
            <consortium name="The Broad Institute Genome Sequencing Center for Infectious Disease"/>
            <person name="Wu L."/>
            <person name="Ma J."/>
        </authorList>
    </citation>
    <scope>NUCLEOTIDE SEQUENCE [LARGE SCALE GENOMIC DNA]</scope>
    <source>
        <strain evidence="7">CGMCC 1.12371</strain>
    </source>
</reference>
<dbReference type="Pfam" id="PF00589">
    <property type="entry name" value="Phage_integrase"/>
    <property type="match status" value="1"/>
</dbReference>
<name>A0ABW2QKV4_9BURK</name>
<evidence type="ECO:0000259" key="5">
    <source>
        <dbReference type="PROSITE" id="PS51898"/>
    </source>
</evidence>
<evidence type="ECO:0000256" key="3">
    <source>
        <dbReference type="ARBA" id="ARBA00023125"/>
    </source>
</evidence>
<dbReference type="RefSeq" id="WP_382222800.1">
    <property type="nucleotide sequence ID" value="NZ_JBHTCA010000006.1"/>
</dbReference>
<comment type="caution">
    <text evidence="6">The sequence shown here is derived from an EMBL/GenBank/DDBJ whole genome shotgun (WGS) entry which is preliminary data.</text>
</comment>
<evidence type="ECO:0000313" key="6">
    <source>
        <dbReference type="EMBL" id="MFC7409292.1"/>
    </source>
</evidence>
<dbReference type="InterPro" id="IPR050090">
    <property type="entry name" value="Tyrosine_recombinase_XerCD"/>
</dbReference>
<evidence type="ECO:0000256" key="1">
    <source>
        <dbReference type="ARBA" id="ARBA00008857"/>
    </source>
</evidence>
<comment type="similarity">
    <text evidence="1">Belongs to the 'phage' integrase family.</text>
</comment>
<dbReference type="PROSITE" id="PS51898">
    <property type="entry name" value="TYR_RECOMBINASE"/>
    <property type="match status" value="1"/>
</dbReference>
<dbReference type="InterPro" id="IPR010998">
    <property type="entry name" value="Integrase_recombinase_N"/>
</dbReference>
<feature type="domain" description="Tyr recombinase" evidence="5">
    <location>
        <begin position="171"/>
        <end position="344"/>
    </location>
</feature>
<dbReference type="CDD" id="cd00796">
    <property type="entry name" value="INT_Rci_Hp1_C"/>
    <property type="match status" value="1"/>
</dbReference>
<dbReference type="PANTHER" id="PTHR30349:SF64">
    <property type="entry name" value="PROPHAGE INTEGRASE INTD-RELATED"/>
    <property type="match status" value="1"/>
</dbReference>
<dbReference type="InterPro" id="IPR013762">
    <property type="entry name" value="Integrase-like_cat_sf"/>
</dbReference>
<evidence type="ECO:0000313" key="7">
    <source>
        <dbReference type="Proteomes" id="UP001596501"/>
    </source>
</evidence>